<reference evidence="1 2" key="1">
    <citation type="submission" date="2018-01" db="EMBL/GenBank/DDBJ databases">
        <title>Whole genome sequencing of Histamine producing bacteria.</title>
        <authorList>
            <person name="Butler K."/>
        </authorList>
    </citation>
    <scope>NUCLEOTIDE SEQUENCE [LARGE SCALE GENOMIC DNA]</scope>
    <source>
        <strain evidence="1 2">DSM 100436</strain>
    </source>
</reference>
<keyword evidence="2" id="KW-1185">Reference proteome</keyword>
<sequence length="111" mass="12391">MEQPSKSLSQSVSYLKHCTSQLVANRVSMPSNIMNKRVNEIASIEYLELEHAEEQIVTMQKALFRALHALDANNNSEVKESLVQAIHLLNSELRIPTADDSTNKSNEPSLA</sequence>
<dbReference type="AlphaFoldDB" id="A0A2T3NVJ1"/>
<evidence type="ECO:0000313" key="1">
    <source>
        <dbReference type="EMBL" id="PSW20239.1"/>
    </source>
</evidence>
<dbReference type="OrthoDB" id="5815974at2"/>
<protein>
    <submittedName>
        <fullName evidence="1">Uncharacterized protein</fullName>
    </submittedName>
</protein>
<comment type="caution">
    <text evidence="1">The sequence shown here is derived from an EMBL/GenBank/DDBJ whole genome shotgun (WGS) entry which is preliminary data.</text>
</comment>
<accession>A0A2T3NVJ1</accession>
<gene>
    <name evidence="1" type="ORF">C9I98_09295</name>
</gene>
<proteinExistence type="predicted"/>
<organism evidence="1 2">
    <name type="scientific">Photobacterium sanctipauli</name>
    <dbReference type="NCBI Taxonomy" id="1342794"/>
    <lineage>
        <taxon>Bacteria</taxon>
        <taxon>Pseudomonadati</taxon>
        <taxon>Pseudomonadota</taxon>
        <taxon>Gammaproteobacteria</taxon>
        <taxon>Vibrionales</taxon>
        <taxon>Vibrionaceae</taxon>
        <taxon>Photobacterium</taxon>
    </lineage>
</organism>
<dbReference type="RefSeq" id="WP_036820447.1">
    <property type="nucleotide sequence ID" value="NZ_JGVO01000277.1"/>
</dbReference>
<evidence type="ECO:0000313" key="2">
    <source>
        <dbReference type="Proteomes" id="UP000241771"/>
    </source>
</evidence>
<dbReference type="EMBL" id="PYMA01000004">
    <property type="protein sequence ID" value="PSW20239.1"/>
    <property type="molecule type" value="Genomic_DNA"/>
</dbReference>
<name>A0A2T3NVJ1_9GAMM</name>
<dbReference type="Proteomes" id="UP000241771">
    <property type="component" value="Unassembled WGS sequence"/>
</dbReference>